<evidence type="ECO:0000256" key="1">
    <source>
        <dbReference type="PROSITE-ProRule" id="PRU00175"/>
    </source>
</evidence>
<name>A0A5A8E484_CAFRO</name>
<keyword evidence="9" id="KW-1185">Reference proteome</keyword>
<dbReference type="PANTHER" id="PTHR12603:SF0">
    <property type="entry name" value="CCR4-NOT TRANSCRIPTION COMPLEX SUBUNIT 4"/>
    <property type="match status" value="1"/>
</dbReference>
<dbReference type="Pfam" id="PF14570">
    <property type="entry name" value="zf-RING_4"/>
    <property type="match status" value="1"/>
</dbReference>
<dbReference type="GO" id="GO:0016567">
    <property type="term" value="P:protein ubiquitination"/>
    <property type="evidence" value="ECO:0007669"/>
    <property type="project" value="TreeGrafter"/>
</dbReference>
<dbReference type="Gene3D" id="3.30.40.10">
    <property type="entry name" value="Zinc/RING finger domain, C3HC4 (zinc finger)"/>
    <property type="match status" value="1"/>
</dbReference>
<dbReference type="EMBL" id="VLTM01000004">
    <property type="protein sequence ID" value="KAA0167810.1"/>
    <property type="molecule type" value="Genomic_DNA"/>
</dbReference>
<keyword evidence="1" id="KW-0479">Metal-binding</keyword>
<feature type="compositionally biased region" description="Basic residues" evidence="3">
    <location>
        <begin position="690"/>
        <end position="713"/>
    </location>
</feature>
<dbReference type="InterPro" id="IPR000504">
    <property type="entry name" value="RRM_dom"/>
</dbReference>
<evidence type="ECO:0000313" key="8">
    <source>
        <dbReference type="EMBL" id="KAA0171647.1"/>
    </source>
</evidence>
<feature type="domain" description="RRM" evidence="5">
    <location>
        <begin position="195"/>
        <end position="280"/>
    </location>
</feature>
<dbReference type="GO" id="GO:0008270">
    <property type="term" value="F:zinc ion binding"/>
    <property type="evidence" value="ECO:0007669"/>
    <property type="project" value="UniProtKB-KW"/>
</dbReference>
<dbReference type="PROSITE" id="PS50102">
    <property type="entry name" value="RRM"/>
    <property type="match status" value="1"/>
</dbReference>
<accession>A0A5A8E484</accession>
<organism evidence="8 10">
    <name type="scientific">Cafeteria roenbergensis</name>
    <name type="common">Marine flagellate</name>
    <dbReference type="NCBI Taxonomy" id="33653"/>
    <lineage>
        <taxon>Eukaryota</taxon>
        <taxon>Sar</taxon>
        <taxon>Stramenopiles</taxon>
        <taxon>Bigyra</taxon>
        <taxon>Opalozoa</taxon>
        <taxon>Bicosoecida</taxon>
        <taxon>Cafeteriaceae</taxon>
        <taxon>Cafeteria</taxon>
    </lineage>
</organism>
<feature type="domain" description="RING-type" evidence="4">
    <location>
        <begin position="9"/>
        <end position="52"/>
    </location>
</feature>
<dbReference type="InterPro" id="IPR035979">
    <property type="entry name" value="RBD_domain_sf"/>
</dbReference>
<dbReference type="GO" id="GO:0030014">
    <property type="term" value="C:CCR4-NOT complex"/>
    <property type="evidence" value="ECO:0007669"/>
    <property type="project" value="InterPro"/>
</dbReference>
<keyword evidence="1" id="KW-0862">Zinc</keyword>
<dbReference type="GO" id="GO:0003723">
    <property type="term" value="F:RNA binding"/>
    <property type="evidence" value="ECO:0007669"/>
    <property type="project" value="UniProtKB-UniRule"/>
</dbReference>
<dbReference type="InterPro" id="IPR003954">
    <property type="entry name" value="RRM_euk-type"/>
</dbReference>
<dbReference type="InterPro" id="IPR039780">
    <property type="entry name" value="Mot2"/>
</dbReference>
<dbReference type="Gene3D" id="3.30.70.330">
    <property type="match status" value="1"/>
</dbReference>
<dbReference type="InterPro" id="IPR039515">
    <property type="entry name" value="NOT4_mRING-HC-C4C4"/>
</dbReference>
<dbReference type="Proteomes" id="UP000325113">
    <property type="component" value="Unassembled WGS sequence"/>
</dbReference>
<dbReference type="SUPFAM" id="SSF57850">
    <property type="entry name" value="RING/U-box"/>
    <property type="match status" value="1"/>
</dbReference>
<keyword evidence="1" id="KW-0863">Zinc-finger</keyword>
<feature type="region of interest" description="Disordered" evidence="3">
    <location>
        <begin position="531"/>
        <end position="550"/>
    </location>
</feature>
<dbReference type="InterPro" id="IPR001841">
    <property type="entry name" value="Znf_RING"/>
</dbReference>
<feature type="compositionally biased region" description="Low complexity" evidence="3">
    <location>
        <begin position="398"/>
        <end position="410"/>
    </location>
</feature>
<keyword evidence="2" id="KW-0694">RNA-binding</keyword>
<feature type="region of interest" description="Disordered" evidence="3">
    <location>
        <begin position="357"/>
        <end position="421"/>
    </location>
</feature>
<dbReference type="SMART" id="SM00361">
    <property type="entry name" value="RRM_1"/>
    <property type="match status" value="1"/>
</dbReference>
<gene>
    <name evidence="8" type="ORF">FNF28_00580</name>
    <name evidence="6" type="ORF">FNF29_03932</name>
    <name evidence="7" type="ORF">FNF31_00745</name>
</gene>
<dbReference type="SMART" id="SM00360">
    <property type="entry name" value="RRM"/>
    <property type="match status" value="1"/>
</dbReference>
<sequence>MASGNEPVCKVCYNELDITDRSFQACECGFQVCMFCWHKLRETGKGRCPGCRTEYGDAPIRTDEIPPEVLERERVAMKRAQKSKRGAVRDGLTAKEQTELATAINISRQQREDLLRRAGHLGAATAADAAVPSALGDAAVASGPPTVASVAAAASRARPKSPSPHPGQSDALKLLETMAPADREGLRDARVIQRNLVYVTGLAPQYAVEEVLAKADFFGQYGDVLKVVVNRSNLAASGGRPPSASAYITFGSKEQAETAVRSVSGHRLDGRVLKASFGTNKYCAALLRGTPCMNPECMYLHTLGSDHDSFSKEQMANPRFLELTTPARSGAAAVASGHVATTVTAMAGGGVRRVPVTVGADNGTGDATGAHSQAAAGGARSARSLGPGGGAAAGGGAASASGHSGAGRPRTAARRRPLRRIPLASLNATSKILEAGSQEPRELSPRDVVVTGRALTSELLIPSVRPDPSSRDRAARPPTHLPSTAAPWVMSLGAACAAFVLAGAAVPKPSGVPEAKVAARAVARFIHPNTDAGIVENPSDPASSPDGDTVSSFEALDRTAYEIVGPLARLIAKGVLPRVGRDAGAARAAQVRVSEVARAAEGGSQPPTSAYQSQHSARKSAGADGRGASRATGSAASVADSVGGATASTAGAASGLGVGSSLAGAGGGSAGNGGSSVGGDDEDDSGRGASGHRRKQRHRKRGGNRRRGAQAGK</sequence>
<dbReference type="GO" id="GO:0004842">
    <property type="term" value="F:ubiquitin-protein transferase activity"/>
    <property type="evidence" value="ECO:0007669"/>
    <property type="project" value="InterPro"/>
</dbReference>
<dbReference type="Pfam" id="PF00076">
    <property type="entry name" value="RRM_1"/>
    <property type="match status" value="1"/>
</dbReference>
<evidence type="ECO:0000259" key="5">
    <source>
        <dbReference type="PROSITE" id="PS50102"/>
    </source>
</evidence>
<feature type="region of interest" description="Disordered" evidence="3">
    <location>
        <begin position="658"/>
        <end position="713"/>
    </location>
</feature>
<evidence type="ECO:0000313" key="11">
    <source>
        <dbReference type="Proteomes" id="UP000325113"/>
    </source>
</evidence>
<dbReference type="EMBL" id="VLTN01000021">
    <property type="protein sequence ID" value="KAA0152366.1"/>
    <property type="molecule type" value="Genomic_DNA"/>
</dbReference>
<comment type="caution">
    <text evidence="8">The sequence shown here is derived from an EMBL/GenBank/DDBJ whole genome shotgun (WGS) entry which is preliminary data.</text>
</comment>
<feature type="compositionally biased region" description="Gly residues" evidence="3">
    <location>
        <begin position="386"/>
        <end position="397"/>
    </location>
</feature>
<evidence type="ECO:0000256" key="3">
    <source>
        <dbReference type="SAM" id="MobiDB-lite"/>
    </source>
</evidence>
<evidence type="ECO:0000313" key="9">
    <source>
        <dbReference type="Proteomes" id="UP000323011"/>
    </source>
</evidence>
<dbReference type="PROSITE" id="PS50089">
    <property type="entry name" value="ZF_RING_2"/>
    <property type="match status" value="1"/>
</dbReference>
<evidence type="ECO:0000313" key="10">
    <source>
        <dbReference type="Proteomes" id="UP000324907"/>
    </source>
</evidence>
<evidence type="ECO:0008006" key="12">
    <source>
        <dbReference type="Google" id="ProtNLM"/>
    </source>
</evidence>
<evidence type="ECO:0000313" key="7">
    <source>
        <dbReference type="EMBL" id="KAA0167810.1"/>
    </source>
</evidence>
<dbReference type="PANTHER" id="PTHR12603">
    <property type="entry name" value="CCR4-NOT TRANSCRIPTION COMPLEX RELATED"/>
    <property type="match status" value="1"/>
</dbReference>
<feature type="compositionally biased region" description="Low complexity" evidence="3">
    <location>
        <begin position="619"/>
        <end position="632"/>
    </location>
</feature>
<dbReference type="SUPFAM" id="SSF54928">
    <property type="entry name" value="RNA-binding domain, RBD"/>
    <property type="match status" value="1"/>
</dbReference>
<feature type="compositionally biased region" description="Polar residues" evidence="3">
    <location>
        <begin position="605"/>
        <end position="615"/>
    </location>
</feature>
<reference evidence="9 10" key="1">
    <citation type="submission" date="2019-07" db="EMBL/GenBank/DDBJ databases">
        <title>Genomes of Cafeteria roenbergensis.</title>
        <authorList>
            <person name="Fischer M.G."/>
            <person name="Hackl T."/>
            <person name="Roman M."/>
        </authorList>
    </citation>
    <scope>NUCLEOTIDE SEQUENCE [LARGE SCALE GENOMIC DNA]</scope>
    <source>
        <strain evidence="6 9">BVI</strain>
        <strain evidence="7 11">Cflag</strain>
        <strain evidence="8 10">RCC970-E3</strain>
    </source>
</reference>
<dbReference type="InterPro" id="IPR012677">
    <property type="entry name" value="Nucleotide-bd_a/b_plait_sf"/>
</dbReference>
<dbReference type="InterPro" id="IPR034261">
    <property type="entry name" value="CNOT4_RRM"/>
</dbReference>
<evidence type="ECO:0000259" key="4">
    <source>
        <dbReference type="PROSITE" id="PS50089"/>
    </source>
</evidence>
<feature type="region of interest" description="Disordered" evidence="3">
    <location>
        <begin position="597"/>
        <end position="632"/>
    </location>
</feature>
<dbReference type="EMBL" id="VLTL01000005">
    <property type="protein sequence ID" value="KAA0171647.1"/>
    <property type="molecule type" value="Genomic_DNA"/>
</dbReference>
<dbReference type="InterPro" id="IPR013083">
    <property type="entry name" value="Znf_RING/FYVE/PHD"/>
</dbReference>
<evidence type="ECO:0000313" key="6">
    <source>
        <dbReference type="EMBL" id="KAA0152366.1"/>
    </source>
</evidence>
<dbReference type="AlphaFoldDB" id="A0A5A8E484"/>
<dbReference type="Proteomes" id="UP000324907">
    <property type="component" value="Unassembled WGS sequence"/>
</dbReference>
<protein>
    <recommendedName>
        <fullName evidence="12">RING-type domain-containing protein</fullName>
    </recommendedName>
</protein>
<proteinExistence type="predicted"/>
<dbReference type="CDD" id="cd16618">
    <property type="entry name" value="mRING-HC-C4C4_CNOT4"/>
    <property type="match status" value="1"/>
</dbReference>
<feature type="compositionally biased region" description="Gly residues" evidence="3">
    <location>
        <begin position="658"/>
        <end position="677"/>
    </location>
</feature>
<evidence type="ECO:0000256" key="2">
    <source>
        <dbReference type="PROSITE-ProRule" id="PRU00176"/>
    </source>
</evidence>
<feature type="compositionally biased region" description="Low complexity" evidence="3">
    <location>
        <begin position="357"/>
        <end position="385"/>
    </location>
</feature>
<dbReference type="Proteomes" id="UP000323011">
    <property type="component" value="Unassembled WGS sequence"/>
</dbReference>
<feature type="region of interest" description="Disordered" evidence="3">
    <location>
        <begin position="151"/>
        <end position="170"/>
    </location>
</feature>
<dbReference type="CDD" id="cd12438">
    <property type="entry name" value="RRM_CNOT4"/>
    <property type="match status" value="1"/>
</dbReference>